<dbReference type="PROSITE" id="PS50088">
    <property type="entry name" value="ANK_REPEAT"/>
    <property type="match status" value="2"/>
</dbReference>
<reference evidence="5" key="1">
    <citation type="journal article" date="2014" name="Int. J. Syst. Evol. Microbiol.">
        <title>Complete genome sequence of Corynebacterium casei LMG S-19264T (=DSM 44701T), isolated from a smear-ripened cheese.</title>
        <authorList>
            <consortium name="US DOE Joint Genome Institute (JGI-PGF)"/>
            <person name="Walter F."/>
            <person name="Albersmeier A."/>
            <person name="Kalinowski J."/>
            <person name="Ruckert C."/>
        </authorList>
    </citation>
    <scope>NUCLEOTIDE SEQUENCE</scope>
    <source>
        <strain evidence="5">JCM 12862</strain>
    </source>
</reference>
<accession>A0A8J3BNG2</accession>
<organism evidence="5 6">
    <name type="scientific">Yeosuana aromativorans</name>
    <dbReference type="NCBI Taxonomy" id="288019"/>
    <lineage>
        <taxon>Bacteria</taxon>
        <taxon>Pseudomonadati</taxon>
        <taxon>Bacteroidota</taxon>
        <taxon>Flavobacteriia</taxon>
        <taxon>Flavobacteriales</taxon>
        <taxon>Flavobacteriaceae</taxon>
        <taxon>Yeosuana</taxon>
    </lineage>
</organism>
<evidence type="ECO:0000256" key="1">
    <source>
        <dbReference type="ARBA" id="ARBA00022737"/>
    </source>
</evidence>
<reference evidence="5" key="2">
    <citation type="submission" date="2020-09" db="EMBL/GenBank/DDBJ databases">
        <authorList>
            <person name="Sun Q."/>
            <person name="Ohkuma M."/>
        </authorList>
    </citation>
    <scope>NUCLEOTIDE SEQUENCE</scope>
    <source>
        <strain evidence="5">JCM 12862</strain>
    </source>
</reference>
<dbReference type="PANTHER" id="PTHR24171">
    <property type="entry name" value="ANKYRIN REPEAT DOMAIN-CONTAINING PROTEIN 39-RELATED"/>
    <property type="match status" value="1"/>
</dbReference>
<comment type="caution">
    <text evidence="5">The sequence shown here is derived from an EMBL/GenBank/DDBJ whole genome shotgun (WGS) entry which is preliminary data.</text>
</comment>
<keyword evidence="4" id="KW-0732">Signal</keyword>
<dbReference type="SUPFAM" id="SSF48403">
    <property type="entry name" value="Ankyrin repeat"/>
    <property type="match status" value="1"/>
</dbReference>
<proteinExistence type="predicted"/>
<dbReference type="RefSeq" id="WP_188655044.1">
    <property type="nucleotide sequence ID" value="NZ_BMNR01000012.1"/>
</dbReference>
<dbReference type="Gene3D" id="1.25.40.20">
    <property type="entry name" value="Ankyrin repeat-containing domain"/>
    <property type="match status" value="1"/>
</dbReference>
<feature type="repeat" description="ANK" evidence="3">
    <location>
        <begin position="115"/>
        <end position="147"/>
    </location>
</feature>
<dbReference type="EMBL" id="BMNR01000012">
    <property type="protein sequence ID" value="GGK35077.1"/>
    <property type="molecule type" value="Genomic_DNA"/>
</dbReference>
<dbReference type="GO" id="GO:0085020">
    <property type="term" value="P:protein K6-linked ubiquitination"/>
    <property type="evidence" value="ECO:0007669"/>
    <property type="project" value="TreeGrafter"/>
</dbReference>
<keyword evidence="2 3" id="KW-0040">ANK repeat</keyword>
<dbReference type="SMART" id="SM00248">
    <property type="entry name" value="ANK"/>
    <property type="match status" value="2"/>
</dbReference>
<evidence type="ECO:0000313" key="5">
    <source>
        <dbReference type="EMBL" id="GGK35077.1"/>
    </source>
</evidence>
<dbReference type="InterPro" id="IPR002110">
    <property type="entry name" value="Ankyrin_rpt"/>
</dbReference>
<dbReference type="InterPro" id="IPR036770">
    <property type="entry name" value="Ankyrin_rpt-contain_sf"/>
</dbReference>
<feature type="signal peptide" evidence="4">
    <location>
        <begin position="1"/>
        <end position="27"/>
    </location>
</feature>
<keyword evidence="6" id="KW-1185">Reference proteome</keyword>
<dbReference type="GO" id="GO:0004842">
    <property type="term" value="F:ubiquitin-protein transferase activity"/>
    <property type="evidence" value="ECO:0007669"/>
    <property type="project" value="TreeGrafter"/>
</dbReference>
<protein>
    <recommendedName>
        <fullName evidence="7">Ankyrin repeat domain-containing protein</fullName>
    </recommendedName>
</protein>
<evidence type="ECO:0008006" key="7">
    <source>
        <dbReference type="Google" id="ProtNLM"/>
    </source>
</evidence>
<evidence type="ECO:0000313" key="6">
    <source>
        <dbReference type="Proteomes" id="UP000612329"/>
    </source>
</evidence>
<evidence type="ECO:0000256" key="4">
    <source>
        <dbReference type="SAM" id="SignalP"/>
    </source>
</evidence>
<evidence type="ECO:0000256" key="3">
    <source>
        <dbReference type="PROSITE-ProRule" id="PRU00023"/>
    </source>
</evidence>
<gene>
    <name evidence="5" type="ORF">GCM10007962_31920</name>
</gene>
<dbReference type="PANTHER" id="PTHR24171:SF8">
    <property type="entry name" value="BRCA1-ASSOCIATED RING DOMAIN PROTEIN 1"/>
    <property type="match status" value="1"/>
</dbReference>
<feature type="chain" id="PRO_5035301468" description="Ankyrin repeat domain-containing protein" evidence="4">
    <location>
        <begin position="28"/>
        <end position="198"/>
    </location>
</feature>
<dbReference type="AlphaFoldDB" id="A0A8J3BNG2"/>
<dbReference type="Proteomes" id="UP000612329">
    <property type="component" value="Unassembled WGS sequence"/>
</dbReference>
<feature type="repeat" description="ANK" evidence="3">
    <location>
        <begin position="82"/>
        <end position="114"/>
    </location>
</feature>
<dbReference type="Pfam" id="PF12796">
    <property type="entry name" value="Ank_2"/>
    <property type="match status" value="1"/>
</dbReference>
<dbReference type="PROSITE" id="PS50297">
    <property type="entry name" value="ANK_REP_REGION"/>
    <property type="match status" value="2"/>
</dbReference>
<evidence type="ECO:0000256" key="2">
    <source>
        <dbReference type="ARBA" id="ARBA00023043"/>
    </source>
</evidence>
<name>A0A8J3BNG2_9FLAO</name>
<keyword evidence="1" id="KW-0677">Repeat</keyword>
<sequence>MKTQKINSIKMTLKMALFIILINTGCAQSNKKDSQTISKTETKSTAKKPSIDIQTAVITGNLDAVKQHIKAGTNINEKEPMSGSTPLMTAATFNKPEIAKALIDAHADLSIKNNDGGTALHNAAFFGRIEIVQMLIDANADKTIRNNFGATPRETVMGNFAEIKPFYDMIIQQLKPMGFTLDMDELQKARPVVAMMLQ</sequence>